<keyword evidence="4" id="KW-0547">Nucleotide-binding</keyword>
<evidence type="ECO:0000256" key="4">
    <source>
        <dbReference type="ARBA" id="ARBA00022741"/>
    </source>
</evidence>
<dbReference type="Gene3D" id="1.10.510.10">
    <property type="entry name" value="Transferase(Phosphotransferase) domain 1"/>
    <property type="match status" value="1"/>
</dbReference>
<sequence>MHNVMKLIFLISGLARILKVESSNWTSFAGTFGYAAPELAYTMEVNEKCDVYSFGVVTLEIIMGKHPGDLISTISSTSSLSFSLSDKSALVDLISTISSTSSSSFSLSDKLALVDILDQCILPTIYDDEVAGEVVSLAKIASACLNGSAQCRPTMKEISQELMLTHRG</sequence>
<name>A0ABM3INW9_ZIZJJ</name>
<feature type="signal peptide" evidence="9">
    <location>
        <begin position="1"/>
        <end position="22"/>
    </location>
</feature>
<dbReference type="RefSeq" id="XP_048332409.2">
    <property type="nucleotide sequence ID" value="XM_048476452.2"/>
</dbReference>
<keyword evidence="5" id="KW-0418">Kinase</keyword>
<dbReference type="PANTHER" id="PTHR48005:SF70">
    <property type="entry name" value="MDIS1-INTERACTING RECEPTOR LIKE KINASE 2-LIKE"/>
    <property type="match status" value="1"/>
</dbReference>
<evidence type="ECO:0000256" key="9">
    <source>
        <dbReference type="SAM" id="SignalP"/>
    </source>
</evidence>
<feature type="chain" id="PRO_5046727577" description="non-specific serine/threonine protein kinase" evidence="9">
    <location>
        <begin position="23"/>
        <end position="168"/>
    </location>
</feature>
<protein>
    <recommendedName>
        <fullName evidence="1">non-specific serine/threonine protein kinase</fullName>
        <ecNumber evidence="1">2.7.11.1</ecNumber>
    </recommendedName>
</protein>
<evidence type="ECO:0000259" key="10">
    <source>
        <dbReference type="PROSITE" id="PS50011"/>
    </source>
</evidence>
<organism evidence="11 12">
    <name type="scientific">Ziziphus jujuba</name>
    <name type="common">Chinese jujube</name>
    <name type="synonym">Ziziphus sativa</name>
    <dbReference type="NCBI Taxonomy" id="326968"/>
    <lineage>
        <taxon>Eukaryota</taxon>
        <taxon>Viridiplantae</taxon>
        <taxon>Streptophyta</taxon>
        <taxon>Embryophyta</taxon>
        <taxon>Tracheophyta</taxon>
        <taxon>Spermatophyta</taxon>
        <taxon>Magnoliopsida</taxon>
        <taxon>eudicotyledons</taxon>
        <taxon>Gunneridae</taxon>
        <taxon>Pentapetalae</taxon>
        <taxon>rosids</taxon>
        <taxon>fabids</taxon>
        <taxon>Rosales</taxon>
        <taxon>Rhamnaceae</taxon>
        <taxon>Paliureae</taxon>
        <taxon>Ziziphus</taxon>
    </lineage>
</organism>
<accession>A0ABM3INW9</accession>
<keyword evidence="2" id="KW-0723">Serine/threonine-protein kinase</keyword>
<evidence type="ECO:0000256" key="5">
    <source>
        <dbReference type="ARBA" id="ARBA00022777"/>
    </source>
</evidence>
<gene>
    <name evidence="12" type="primary">LOC125423094</name>
</gene>
<keyword evidence="3" id="KW-0808">Transferase</keyword>
<dbReference type="Proteomes" id="UP001652623">
    <property type="component" value="Chromosome 5"/>
</dbReference>
<dbReference type="InterPro" id="IPR051420">
    <property type="entry name" value="Ser_Thr_Kinases_DiverseReg"/>
</dbReference>
<dbReference type="PANTHER" id="PTHR48005">
    <property type="entry name" value="LEUCINE RICH REPEAT KINASE 2"/>
    <property type="match status" value="1"/>
</dbReference>
<proteinExistence type="predicted"/>
<dbReference type="PROSITE" id="PS50011">
    <property type="entry name" value="PROTEIN_KINASE_DOM"/>
    <property type="match status" value="1"/>
</dbReference>
<evidence type="ECO:0000256" key="3">
    <source>
        <dbReference type="ARBA" id="ARBA00022679"/>
    </source>
</evidence>
<keyword evidence="6" id="KW-0067">ATP-binding</keyword>
<dbReference type="InterPro" id="IPR000719">
    <property type="entry name" value="Prot_kinase_dom"/>
</dbReference>
<dbReference type="Pfam" id="PF00069">
    <property type="entry name" value="Pkinase"/>
    <property type="match status" value="1"/>
</dbReference>
<dbReference type="EC" id="2.7.11.1" evidence="1"/>
<keyword evidence="9" id="KW-0732">Signal</keyword>
<evidence type="ECO:0000256" key="8">
    <source>
        <dbReference type="ARBA" id="ARBA00048679"/>
    </source>
</evidence>
<reference evidence="12" key="1">
    <citation type="submission" date="2025-08" db="UniProtKB">
        <authorList>
            <consortium name="RefSeq"/>
        </authorList>
    </citation>
    <scope>IDENTIFICATION</scope>
    <source>
        <tissue evidence="12">Seedling</tissue>
    </source>
</reference>
<feature type="domain" description="Protein kinase" evidence="10">
    <location>
        <begin position="1"/>
        <end position="164"/>
    </location>
</feature>
<comment type="catalytic activity">
    <reaction evidence="7">
        <text>L-threonyl-[protein] + ATP = O-phospho-L-threonyl-[protein] + ADP + H(+)</text>
        <dbReference type="Rhea" id="RHEA:46608"/>
        <dbReference type="Rhea" id="RHEA-COMP:11060"/>
        <dbReference type="Rhea" id="RHEA-COMP:11605"/>
        <dbReference type="ChEBI" id="CHEBI:15378"/>
        <dbReference type="ChEBI" id="CHEBI:30013"/>
        <dbReference type="ChEBI" id="CHEBI:30616"/>
        <dbReference type="ChEBI" id="CHEBI:61977"/>
        <dbReference type="ChEBI" id="CHEBI:456216"/>
        <dbReference type="EC" id="2.7.11.1"/>
    </reaction>
</comment>
<evidence type="ECO:0000256" key="6">
    <source>
        <dbReference type="ARBA" id="ARBA00022840"/>
    </source>
</evidence>
<keyword evidence="11" id="KW-1185">Reference proteome</keyword>
<dbReference type="InterPro" id="IPR011009">
    <property type="entry name" value="Kinase-like_dom_sf"/>
</dbReference>
<evidence type="ECO:0000256" key="2">
    <source>
        <dbReference type="ARBA" id="ARBA00022527"/>
    </source>
</evidence>
<comment type="catalytic activity">
    <reaction evidence="8">
        <text>L-seryl-[protein] + ATP = O-phospho-L-seryl-[protein] + ADP + H(+)</text>
        <dbReference type="Rhea" id="RHEA:17989"/>
        <dbReference type="Rhea" id="RHEA-COMP:9863"/>
        <dbReference type="Rhea" id="RHEA-COMP:11604"/>
        <dbReference type="ChEBI" id="CHEBI:15378"/>
        <dbReference type="ChEBI" id="CHEBI:29999"/>
        <dbReference type="ChEBI" id="CHEBI:30616"/>
        <dbReference type="ChEBI" id="CHEBI:83421"/>
        <dbReference type="ChEBI" id="CHEBI:456216"/>
        <dbReference type="EC" id="2.7.11.1"/>
    </reaction>
</comment>
<evidence type="ECO:0000256" key="1">
    <source>
        <dbReference type="ARBA" id="ARBA00012513"/>
    </source>
</evidence>
<dbReference type="GeneID" id="125423094"/>
<evidence type="ECO:0000256" key="7">
    <source>
        <dbReference type="ARBA" id="ARBA00047899"/>
    </source>
</evidence>
<evidence type="ECO:0000313" key="12">
    <source>
        <dbReference type="RefSeq" id="XP_048332409.2"/>
    </source>
</evidence>
<evidence type="ECO:0000313" key="11">
    <source>
        <dbReference type="Proteomes" id="UP001652623"/>
    </source>
</evidence>
<dbReference type="SUPFAM" id="SSF56112">
    <property type="entry name" value="Protein kinase-like (PK-like)"/>
    <property type="match status" value="1"/>
</dbReference>